<reference evidence="1" key="1">
    <citation type="submission" date="2019-03" db="EMBL/GenBank/DDBJ databases">
        <title>Single cell metagenomics reveals metabolic interactions within the superorganism composed of flagellate Streblomastix strix and complex community of Bacteroidetes bacteria on its surface.</title>
        <authorList>
            <person name="Treitli S.C."/>
            <person name="Kolisko M."/>
            <person name="Husnik F."/>
            <person name="Keeling P."/>
            <person name="Hampl V."/>
        </authorList>
    </citation>
    <scope>NUCLEOTIDE SEQUENCE</scope>
    <source>
        <strain evidence="1">STM</strain>
    </source>
</reference>
<sequence length="35" mass="4049">MPYLYPIACSISLSFSLSFWKLRNASKGNHLYLIN</sequence>
<comment type="caution">
    <text evidence="1">The sequence shown here is derived from an EMBL/GenBank/DDBJ whole genome shotgun (WGS) entry which is preliminary data.</text>
</comment>
<organism evidence="1">
    <name type="scientific">termite gut metagenome</name>
    <dbReference type="NCBI Taxonomy" id="433724"/>
    <lineage>
        <taxon>unclassified sequences</taxon>
        <taxon>metagenomes</taxon>
        <taxon>organismal metagenomes</taxon>
    </lineage>
</organism>
<name>A0A5J4Q824_9ZZZZ</name>
<protein>
    <submittedName>
        <fullName evidence="1">Uncharacterized protein</fullName>
    </submittedName>
</protein>
<dbReference type="AlphaFoldDB" id="A0A5J4Q824"/>
<proteinExistence type="predicted"/>
<gene>
    <name evidence="1" type="ORF">EZS27_031796</name>
</gene>
<dbReference type="EMBL" id="SNRY01004285">
    <property type="protein sequence ID" value="KAA6318156.1"/>
    <property type="molecule type" value="Genomic_DNA"/>
</dbReference>
<evidence type="ECO:0000313" key="1">
    <source>
        <dbReference type="EMBL" id="KAA6318156.1"/>
    </source>
</evidence>
<feature type="non-terminal residue" evidence="1">
    <location>
        <position position="35"/>
    </location>
</feature>
<accession>A0A5J4Q824</accession>